<keyword evidence="2" id="KW-1133">Transmembrane helix</keyword>
<proteinExistence type="predicted"/>
<feature type="region of interest" description="Disordered" evidence="1">
    <location>
        <begin position="425"/>
        <end position="447"/>
    </location>
</feature>
<gene>
    <name evidence="3" type="ORF">KK103_12015</name>
</gene>
<protein>
    <recommendedName>
        <fullName evidence="5">O-antigen ligase family protein</fullName>
    </recommendedName>
</protein>
<feature type="compositionally biased region" description="Low complexity" evidence="1">
    <location>
        <begin position="428"/>
        <end position="447"/>
    </location>
</feature>
<feature type="transmembrane region" description="Helical" evidence="2">
    <location>
        <begin position="231"/>
        <end position="259"/>
    </location>
</feature>
<feature type="transmembrane region" description="Helical" evidence="2">
    <location>
        <begin position="125"/>
        <end position="144"/>
    </location>
</feature>
<organism evidence="3 4">
    <name type="scientific">Curtobacterium flaccumfaciens pv. flaccumfaciens</name>
    <dbReference type="NCBI Taxonomy" id="138532"/>
    <lineage>
        <taxon>Bacteria</taxon>
        <taxon>Bacillati</taxon>
        <taxon>Actinomycetota</taxon>
        <taxon>Actinomycetes</taxon>
        <taxon>Micrococcales</taxon>
        <taxon>Microbacteriaceae</taxon>
        <taxon>Curtobacterium</taxon>
    </lineage>
</organism>
<dbReference type="Proteomes" id="UP000709437">
    <property type="component" value="Unassembled WGS sequence"/>
</dbReference>
<evidence type="ECO:0000256" key="2">
    <source>
        <dbReference type="SAM" id="Phobius"/>
    </source>
</evidence>
<accession>A0A9Q2W6K7</accession>
<feature type="transmembrane region" description="Helical" evidence="2">
    <location>
        <begin position="265"/>
        <end position="289"/>
    </location>
</feature>
<reference evidence="3" key="1">
    <citation type="submission" date="2021-05" db="EMBL/GenBank/DDBJ databases">
        <title>Whole genome sequence of Curtobacterium flaccumfaciens pv. flaccumfaciens strain CFBP 3417.</title>
        <authorList>
            <person name="Osdaghi E."/>
            <person name="Taghouti G."/>
            <person name="Portier P."/>
            <person name="Fazliarab A."/>
            <person name="Taghavi S.M."/>
            <person name="Briand M."/>
            <person name="Le-Saux M."/>
            <person name="Jacques M.-A."/>
        </authorList>
    </citation>
    <scope>NUCLEOTIDE SEQUENCE</scope>
    <source>
        <strain evidence="3">CFBP 3417</strain>
    </source>
</reference>
<feature type="transmembrane region" description="Helical" evidence="2">
    <location>
        <begin position="359"/>
        <end position="379"/>
    </location>
</feature>
<dbReference type="RefSeq" id="WP_214563284.1">
    <property type="nucleotide sequence ID" value="NZ_JAHEWX010000015.1"/>
</dbReference>
<evidence type="ECO:0008006" key="5">
    <source>
        <dbReference type="Google" id="ProtNLM"/>
    </source>
</evidence>
<comment type="caution">
    <text evidence="3">The sequence shown here is derived from an EMBL/GenBank/DDBJ whole genome shotgun (WGS) entry which is preliminary data.</text>
</comment>
<dbReference type="AlphaFoldDB" id="A0A9Q2W6K7"/>
<keyword evidence="2" id="KW-0812">Transmembrane</keyword>
<name>A0A9Q2W6K7_9MICO</name>
<feature type="transmembrane region" description="Helical" evidence="2">
    <location>
        <begin position="391"/>
        <end position="418"/>
    </location>
</feature>
<feature type="transmembrane region" description="Helical" evidence="2">
    <location>
        <begin position="100"/>
        <end position="119"/>
    </location>
</feature>
<evidence type="ECO:0000313" key="3">
    <source>
        <dbReference type="EMBL" id="MBT1542491.1"/>
    </source>
</evidence>
<evidence type="ECO:0000313" key="4">
    <source>
        <dbReference type="Proteomes" id="UP000709437"/>
    </source>
</evidence>
<feature type="transmembrane region" description="Helical" evidence="2">
    <location>
        <begin position="70"/>
        <end position="88"/>
    </location>
</feature>
<keyword evidence="2" id="KW-0472">Membrane</keyword>
<dbReference type="InterPro" id="IPR051533">
    <property type="entry name" value="WaaL-like"/>
</dbReference>
<sequence>MRGTWIIAGIVAVMLAVVLVLEYPPAAFAVVAAVAACLIPRRAVLLVAASAVLLLMVVFPVQYLSEYGSLSRGVVFLCPAITIFAFVRQRARPSFGSPKLLLLACLYAIVLVATTTAHSNTADTSLLWATLVPAGCFTVLALAVTSQQLRSIKNVIVLIAGAEAIYAVGETTLHFTPLWTTEGPDRASQIIPGLIRAQGTLGHPLPLAMLCVVGIAILLSRRHASGLAGTVLGVGVLCAGIVATGSRSALVVVALMLAFSIGRRIWSVLTVAVLAGGLGALVLAAGGFFRSDTWINFATGDSLSHRNGALDAVPGLLTGQSVGSVLFGNGYFSASGLFARGLLQQGTFYAIDNQFVTSLVETGLVGVALLVALCVGLWLRAGAYRMLVGGVVAFFFTFDILSWPSAAALFAATVVLVVRRNDDNAPTQQSQVGASESVSSSVPSSLR</sequence>
<dbReference type="PANTHER" id="PTHR37422">
    <property type="entry name" value="TEICHURONIC ACID BIOSYNTHESIS PROTEIN TUAE"/>
    <property type="match status" value="1"/>
</dbReference>
<feature type="transmembrane region" description="Helical" evidence="2">
    <location>
        <begin position="43"/>
        <end position="64"/>
    </location>
</feature>
<evidence type="ECO:0000256" key="1">
    <source>
        <dbReference type="SAM" id="MobiDB-lite"/>
    </source>
</evidence>
<dbReference type="EMBL" id="JAHEWX010000015">
    <property type="protein sequence ID" value="MBT1542491.1"/>
    <property type="molecule type" value="Genomic_DNA"/>
</dbReference>
<feature type="transmembrane region" description="Helical" evidence="2">
    <location>
        <begin position="6"/>
        <end position="36"/>
    </location>
</feature>
<feature type="transmembrane region" description="Helical" evidence="2">
    <location>
        <begin position="201"/>
        <end position="219"/>
    </location>
</feature>
<dbReference type="PANTHER" id="PTHR37422:SF13">
    <property type="entry name" value="LIPOPOLYSACCHARIDE BIOSYNTHESIS PROTEIN PA4999-RELATED"/>
    <property type="match status" value="1"/>
</dbReference>